<dbReference type="SUPFAM" id="SSF52266">
    <property type="entry name" value="SGNH hydrolase"/>
    <property type="match status" value="1"/>
</dbReference>
<proteinExistence type="predicted"/>
<sequence length="221" mass="24752">MELIGDSLSAGQYTTLEGMSSYAWGLMYGFGHVEFSITTYPGICLHDGKCYGNLRVQTYQWLKVSDTSDRAIQIYGDNPPEWNFLAPPAADITLINIGTNDNNTANNVTSAQFTASYIQLINETHAEWPHTQIIVLSLWSGFNRASNTWAQGASFLNEIQMVVNHFNGGSLDQYGRKGFVHYFDTTGILEHNDIRPQYNPTDFGHVKLASHLMQYIKLTIG</sequence>
<dbReference type="InterPro" id="IPR052762">
    <property type="entry name" value="PCW_deacetylase/CE"/>
</dbReference>
<evidence type="ECO:0000313" key="1">
    <source>
        <dbReference type="EMBL" id="OQN95549.1"/>
    </source>
</evidence>
<dbReference type="AlphaFoldDB" id="A0A1V8S935"/>
<comment type="caution">
    <text evidence="1">The sequence shown here is derived from an EMBL/GenBank/DDBJ whole genome shotgun (WGS) entry which is preliminary data.</text>
</comment>
<dbReference type="GO" id="GO:0052689">
    <property type="term" value="F:carboxylic ester hydrolase activity"/>
    <property type="evidence" value="ECO:0007669"/>
    <property type="project" value="InterPro"/>
</dbReference>
<dbReference type="Proteomes" id="UP000192596">
    <property type="component" value="Unassembled WGS sequence"/>
</dbReference>
<dbReference type="PANTHER" id="PTHR37834">
    <property type="entry name" value="GDSL-LIKE LIPASE/ACYLHYDROLASE DOMAIN PROTEIN (AFU_ORTHOLOGUE AFUA_2G00620)"/>
    <property type="match status" value="1"/>
</dbReference>
<gene>
    <name evidence="1" type="ORF">B0A48_18393</name>
</gene>
<dbReference type="Gene3D" id="3.40.50.1110">
    <property type="entry name" value="SGNH hydrolase"/>
    <property type="match status" value="1"/>
</dbReference>
<keyword evidence="2" id="KW-1185">Reference proteome</keyword>
<protein>
    <submittedName>
        <fullName evidence="1">Uncharacterized protein</fullName>
    </submittedName>
</protein>
<dbReference type="OrthoDB" id="426133at2759"/>
<dbReference type="InParanoid" id="A0A1V8S935"/>
<dbReference type="EMBL" id="NAJO01000088">
    <property type="protein sequence ID" value="OQN95549.1"/>
    <property type="molecule type" value="Genomic_DNA"/>
</dbReference>
<accession>A0A1V8S935</accession>
<dbReference type="InterPro" id="IPR037461">
    <property type="entry name" value="CtCE2-like_dom"/>
</dbReference>
<dbReference type="InterPro" id="IPR036514">
    <property type="entry name" value="SGNH_hydro_sf"/>
</dbReference>
<evidence type="ECO:0000313" key="2">
    <source>
        <dbReference type="Proteomes" id="UP000192596"/>
    </source>
</evidence>
<dbReference type="CDD" id="cd01831">
    <property type="entry name" value="Endoglucanase_E_like"/>
    <property type="match status" value="1"/>
</dbReference>
<dbReference type="PANTHER" id="PTHR37834:SF2">
    <property type="entry name" value="ESTERASE, SGNH HYDROLASE-TYPE"/>
    <property type="match status" value="1"/>
</dbReference>
<reference evidence="2" key="1">
    <citation type="submission" date="2017-03" db="EMBL/GenBank/DDBJ databases">
        <title>Genomes of endolithic fungi from Antarctica.</title>
        <authorList>
            <person name="Coleine C."/>
            <person name="Masonjones S."/>
            <person name="Stajich J.E."/>
        </authorList>
    </citation>
    <scope>NUCLEOTIDE SEQUENCE [LARGE SCALE GENOMIC DNA]</scope>
    <source>
        <strain evidence="2">CCFEE 5527</strain>
    </source>
</reference>
<name>A0A1V8S935_9PEZI</name>
<organism evidence="1 2">
    <name type="scientific">Cryoendolithus antarcticus</name>
    <dbReference type="NCBI Taxonomy" id="1507870"/>
    <lineage>
        <taxon>Eukaryota</taxon>
        <taxon>Fungi</taxon>
        <taxon>Dikarya</taxon>
        <taxon>Ascomycota</taxon>
        <taxon>Pezizomycotina</taxon>
        <taxon>Dothideomycetes</taxon>
        <taxon>Dothideomycetidae</taxon>
        <taxon>Cladosporiales</taxon>
        <taxon>Cladosporiaceae</taxon>
        <taxon>Cryoendolithus</taxon>
    </lineage>
</organism>